<organism evidence="3 4">
    <name type="scientific">Halteria grandinella</name>
    <dbReference type="NCBI Taxonomy" id="5974"/>
    <lineage>
        <taxon>Eukaryota</taxon>
        <taxon>Sar</taxon>
        <taxon>Alveolata</taxon>
        <taxon>Ciliophora</taxon>
        <taxon>Intramacronucleata</taxon>
        <taxon>Spirotrichea</taxon>
        <taxon>Stichotrichia</taxon>
        <taxon>Sporadotrichida</taxon>
        <taxon>Halteriidae</taxon>
        <taxon>Halteria</taxon>
    </lineage>
</organism>
<feature type="domain" description="Isochorismatase-like" evidence="2">
    <location>
        <begin position="15"/>
        <end position="168"/>
    </location>
</feature>
<dbReference type="Pfam" id="PF00857">
    <property type="entry name" value="Isochorismatase"/>
    <property type="match status" value="1"/>
</dbReference>
<sequence length="178" mass="20692">MKQTSHKLSLSKALLFECDIQEPMRRLSKRFPQVLNTALQLAQLSTNIKIPLISTQHEPPVYGYTATELSQYYDSHKSHLLFRYTKTQLFSMLELPVLYHMHLYPQRTQCILYGCLTEVCVKYTCFDLLERGYQVHLVSDGICSIHQQEREVAMEQMRDAGAMVTTCESIVNIIKRDQ</sequence>
<keyword evidence="4" id="KW-1185">Reference proteome</keyword>
<evidence type="ECO:0000313" key="4">
    <source>
        <dbReference type="Proteomes" id="UP000785679"/>
    </source>
</evidence>
<accession>A0A8J8NCJ7</accession>
<protein>
    <recommendedName>
        <fullName evidence="2">Isochorismatase-like domain-containing protein</fullName>
    </recommendedName>
</protein>
<dbReference type="PANTHER" id="PTHR14119:SF3">
    <property type="entry name" value="ISOCHORISMATASE DOMAIN-CONTAINING PROTEIN 2"/>
    <property type="match status" value="1"/>
</dbReference>
<dbReference type="InterPro" id="IPR036380">
    <property type="entry name" value="Isochorismatase-like_sf"/>
</dbReference>
<reference evidence="3" key="1">
    <citation type="submission" date="2019-06" db="EMBL/GenBank/DDBJ databases">
        <authorList>
            <person name="Zheng W."/>
        </authorList>
    </citation>
    <scope>NUCLEOTIDE SEQUENCE</scope>
    <source>
        <strain evidence="3">QDHG01</strain>
    </source>
</reference>
<dbReference type="PANTHER" id="PTHR14119">
    <property type="entry name" value="HYDROLASE"/>
    <property type="match status" value="1"/>
</dbReference>
<dbReference type="AlphaFoldDB" id="A0A8J8NCJ7"/>
<dbReference type="InterPro" id="IPR050993">
    <property type="entry name" value="Isochorismatase_domain"/>
</dbReference>
<evidence type="ECO:0000256" key="1">
    <source>
        <dbReference type="ARBA" id="ARBA00006336"/>
    </source>
</evidence>
<dbReference type="InterPro" id="IPR000868">
    <property type="entry name" value="Isochorismatase-like_dom"/>
</dbReference>
<proteinExistence type="inferred from homology"/>
<name>A0A8J8NCJ7_HALGN</name>
<dbReference type="Gene3D" id="3.40.50.850">
    <property type="entry name" value="Isochorismatase-like"/>
    <property type="match status" value="1"/>
</dbReference>
<evidence type="ECO:0000259" key="2">
    <source>
        <dbReference type="Pfam" id="PF00857"/>
    </source>
</evidence>
<evidence type="ECO:0000313" key="3">
    <source>
        <dbReference type="EMBL" id="TNV72209.1"/>
    </source>
</evidence>
<comment type="similarity">
    <text evidence="1">Belongs to the isochorismatase family.</text>
</comment>
<gene>
    <name evidence="3" type="ORF">FGO68_gene12420</name>
</gene>
<dbReference type="OrthoDB" id="269496at2759"/>
<dbReference type="EMBL" id="RRYP01023608">
    <property type="protein sequence ID" value="TNV72209.1"/>
    <property type="molecule type" value="Genomic_DNA"/>
</dbReference>
<dbReference type="Proteomes" id="UP000785679">
    <property type="component" value="Unassembled WGS sequence"/>
</dbReference>
<comment type="caution">
    <text evidence="3">The sequence shown here is derived from an EMBL/GenBank/DDBJ whole genome shotgun (WGS) entry which is preliminary data.</text>
</comment>
<dbReference type="SUPFAM" id="SSF52499">
    <property type="entry name" value="Isochorismatase-like hydrolases"/>
    <property type="match status" value="1"/>
</dbReference>